<feature type="region of interest" description="Disordered" evidence="8">
    <location>
        <begin position="65"/>
        <end position="87"/>
    </location>
</feature>
<dbReference type="CDD" id="cd07185">
    <property type="entry name" value="OmpA_C-like"/>
    <property type="match status" value="1"/>
</dbReference>
<evidence type="ECO:0000256" key="5">
    <source>
        <dbReference type="ARBA" id="ARBA00022989"/>
    </source>
</evidence>
<dbReference type="InterPro" id="IPR006665">
    <property type="entry name" value="OmpA-like"/>
</dbReference>
<dbReference type="SUPFAM" id="SSF103088">
    <property type="entry name" value="OmpA-like"/>
    <property type="match status" value="1"/>
</dbReference>
<evidence type="ECO:0000256" key="4">
    <source>
        <dbReference type="ARBA" id="ARBA00022692"/>
    </source>
</evidence>
<evidence type="ECO:0000256" key="3">
    <source>
        <dbReference type="ARBA" id="ARBA00022475"/>
    </source>
</evidence>
<keyword evidence="3" id="KW-1003">Cell membrane</keyword>
<dbReference type="PANTHER" id="PTHR30329:SF21">
    <property type="entry name" value="LIPOPROTEIN YIAD-RELATED"/>
    <property type="match status" value="1"/>
</dbReference>
<evidence type="ECO:0000256" key="1">
    <source>
        <dbReference type="ARBA" id="ARBA00004162"/>
    </source>
</evidence>
<dbReference type="Proteomes" id="UP000318437">
    <property type="component" value="Unassembled WGS sequence"/>
</dbReference>
<dbReference type="InterPro" id="IPR050330">
    <property type="entry name" value="Bact_OuterMem_StrucFunc"/>
</dbReference>
<feature type="transmembrane region" description="Helical" evidence="9">
    <location>
        <begin position="14"/>
        <end position="33"/>
    </location>
</feature>
<keyword evidence="4 9" id="KW-0812">Transmembrane</keyword>
<keyword evidence="5 9" id="KW-1133">Transmembrane helix</keyword>
<evidence type="ECO:0000259" key="10">
    <source>
        <dbReference type="PROSITE" id="PS51123"/>
    </source>
</evidence>
<dbReference type="Gene3D" id="3.30.1330.60">
    <property type="entry name" value="OmpA-like domain"/>
    <property type="match status" value="1"/>
</dbReference>
<organism evidence="11 12">
    <name type="scientific">Bythopirellula polymerisocia</name>
    <dbReference type="NCBI Taxonomy" id="2528003"/>
    <lineage>
        <taxon>Bacteria</taxon>
        <taxon>Pseudomonadati</taxon>
        <taxon>Planctomycetota</taxon>
        <taxon>Planctomycetia</taxon>
        <taxon>Pirellulales</taxon>
        <taxon>Lacipirellulaceae</taxon>
        <taxon>Bythopirellula</taxon>
    </lineage>
</organism>
<dbReference type="PANTHER" id="PTHR30329">
    <property type="entry name" value="STATOR ELEMENT OF FLAGELLAR MOTOR COMPLEX"/>
    <property type="match status" value="1"/>
</dbReference>
<evidence type="ECO:0000256" key="2">
    <source>
        <dbReference type="ARBA" id="ARBA00008914"/>
    </source>
</evidence>
<sequence>MAVEEEPAPGIPEWVVTFGDMMSLLLTFFIMLVSMSEMKEDEKFQAMVESFRQQFGAHEFGKEMVPGESRSRGAQMPNPIYSMGRSQKKDIKNGGQEVKAVVGDHEKVQIVRPGDDSSIGGVIYFDENATDLTEDNKRDLIRIIEQLAGKPQKIEIRGHTSRKPVDPKSGIQDLWDLADRRVHSTMKFLIEQGIEPNRIRLGNAEAHEPLYNGVDPDRLKKNSRVQILMWDERVSDLDGSLRPAVMNSPTL</sequence>
<evidence type="ECO:0000256" key="8">
    <source>
        <dbReference type="SAM" id="MobiDB-lite"/>
    </source>
</evidence>
<comment type="subcellular location">
    <subcellularLocation>
        <location evidence="1">Cell membrane</location>
        <topology evidence="1">Single-pass membrane protein</topology>
    </subcellularLocation>
</comment>
<dbReference type="RefSeq" id="WP_197530631.1">
    <property type="nucleotide sequence ID" value="NZ_SJPS01000003.1"/>
</dbReference>
<keyword evidence="12" id="KW-1185">Reference proteome</keyword>
<name>A0A5C6CYU4_9BACT</name>
<comment type="similarity">
    <text evidence="2">Belongs to the MotB family.</text>
</comment>
<dbReference type="InterPro" id="IPR036737">
    <property type="entry name" value="OmpA-like_sf"/>
</dbReference>
<evidence type="ECO:0000256" key="7">
    <source>
        <dbReference type="PROSITE-ProRule" id="PRU00473"/>
    </source>
</evidence>
<dbReference type="PROSITE" id="PS51123">
    <property type="entry name" value="OMPA_2"/>
    <property type="match status" value="1"/>
</dbReference>
<dbReference type="Pfam" id="PF00691">
    <property type="entry name" value="OmpA"/>
    <property type="match status" value="1"/>
</dbReference>
<keyword evidence="6 7" id="KW-0472">Membrane</keyword>
<dbReference type="Pfam" id="PF13677">
    <property type="entry name" value="MotB_plug"/>
    <property type="match status" value="1"/>
</dbReference>
<comment type="caution">
    <text evidence="11">The sequence shown here is derived from an EMBL/GenBank/DDBJ whole genome shotgun (WGS) entry which is preliminary data.</text>
</comment>
<feature type="domain" description="OmpA-like" evidence="10">
    <location>
        <begin position="112"/>
        <end position="233"/>
    </location>
</feature>
<proteinExistence type="inferred from homology"/>
<dbReference type="AlphaFoldDB" id="A0A5C6CYU4"/>
<gene>
    <name evidence="11" type="primary">motB</name>
    <name evidence="11" type="ORF">Pla144_25860</name>
</gene>
<dbReference type="GO" id="GO:0005886">
    <property type="term" value="C:plasma membrane"/>
    <property type="evidence" value="ECO:0007669"/>
    <property type="project" value="UniProtKB-SubCell"/>
</dbReference>
<reference evidence="11 12" key="1">
    <citation type="submission" date="2019-02" db="EMBL/GenBank/DDBJ databases">
        <title>Deep-cultivation of Planctomycetes and their phenomic and genomic characterization uncovers novel biology.</title>
        <authorList>
            <person name="Wiegand S."/>
            <person name="Jogler M."/>
            <person name="Boedeker C."/>
            <person name="Pinto D."/>
            <person name="Vollmers J."/>
            <person name="Rivas-Marin E."/>
            <person name="Kohn T."/>
            <person name="Peeters S.H."/>
            <person name="Heuer A."/>
            <person name="Rast P."/>
            <person name="Oberbeckmann S."/>
            <person name="Bunk B."/>
            <person name="Jeske O."/>
            <person name="Meyerdierks A."/>
            <person name="Storesund J.E."/>
            <person name="Kallscheuer N."/>
            <person name="Luecker S."/>
            <person name="Lage O.M."/>
            <person name="Pohl T."/>
            <person name="Merkel B.J."/>
            <person name="Hornburger P."/>
            <person name="Mueller R.-W."/>
            <person name="Bruemmer F."/>
            <person name="Labrenz M."/>
            <person name="Spormann A.M."/>
            <person name="Op Den Camp H."/>
            <person name="Overmann J."/>
            <person name="Amann R."/>
            <person name="Jetten M.S.M."/>
            <person name="Mascher T."/>
            <person name="Medema M.H."/>
            <person name="Devos D.P."/>
            <person name="Kaster A.-K."/>
            <person name="Ovreas L."/>
            <person name="Rohde M."/>
            <person name="Galperin M.Y."/>
            <person name="Jogler C."/>
        </authorList>
    </citation>
    <scope>NUCLEOTIDE SEQUENCE [LARGE SCALE GENOMIC DNA]</scope>
    <source>
        <strain evidence="11 12">Pla144</strain>
    </source>
</reference>
<dbReference type="InterPro" id="IPR025713">
    <property type="entry name" value="MotB-like_N_dom"/>
</dbReference>
<evidence type="ECO:0000256" key="6">
    <source>
        <dbReference type="ARBA" id="ARBA00023136"/>
    </source>
</evidence>
<dbReference type="EMBL" id="SJPS01000003">
    <property type="protein sequence ID" value="TWU27809.1"/>
    <property type="molecule type" value="Genomic_DNA"/>
</dbReference>
<protein>
    <submittedName>
        <fullName evidence="11">Motility protein B</fullName>
    </submittedName>
</protein>
<evidence type="ECO:0000313" key="11">
    <source>
        <dbReference type="EMBL" id="TWU27809.1"/>
    </source>
</evidence>
<accession>A0A5C6CYU4</accession>
<evidence type="ECO:0000313" key="12">
    <source>
        <dbReference type="Proteomes" id="UP000318437"/>
    </source>
</evidence>
<evidence type="ECO:0000256" key="9">
    <source>
        <dbReference type="SAM" id="Phobius"/>
    </source>
</evidence>